<name>A0ABP3EC31_9ACTN</name>
<reference evidence="2" key="1">
    <citation type="journal article" date="2019" name="Int. J. Syst. Evol. Microbiol.">
        <title>The Global Catalogue of Microorganisms (GCM) 10K type strain sequencing project: providing services to taxonomists for standard genome sequencing and annotation.</title>
        <authorList>
            <consortium name="The Broad Institute Genomics Platform"/>
            <consortium name="The Broad Institute Genome Sequencing Center for Infectious Disease"/>
            <person name="Wu L."/>
            <person name="Ma J."/>
        </authorList>
    </citation>
    <scope>NUCLEOTIDE SEQUENCE [LARGE SCALE GENOMIC DNA]</scope>
    <source>
        <strain evidence="2">JCM 10425</strain>
    </source>
</reference>
<evidence type="ECO:0000313" key="2">
    <source>
        <dbReference type="Proteomes" id="UP001500967"/>
    </source>
</evidence>
<proteinExistence type="predicted"/>
<accession>A0ABP3EC31</accession>
<evidence type="ECO:0000313" key="1">
    <source>
        <dbReference type="EMBL" id="GAA0256238.1"/>
    </source>
</evidence>
<dbReference type="Proteomes" id="UP001500967">
    <property type="component" value="Unassembled WGS sequence"/>
</dbReference>
<organism evidence="1 2">
    <name type="scientific">Cryptosporangium japonicum</name>
    <dbReference type="NCBI Taxonomy" id="80872"/>
    <lineage>
        <taxon>Bacteria</taxon>
        <taxon>Bacillati</taxon>
        <taxon>Actinomycetota</taxon>
        <taxon>Actinomycetes</taxon>
        <taxon>Cryptosporangiales</taxon>
        <taxon>Cryptosporangiaceae</taxon>
        <taxon>Cryptosporangium</taxon>
    </lineage>
</organism>
<comment type="caution">
    <text evidence="1">The sequence shown here is derived from an EMBL/GenBank/DDBJ whole genome shotgun (WGS) entry which is preliminary data.</text>
</comment>
<keyword evidence="2" id="KW-1185">Reference proteome</keyword>
<protein>
    <submittedName>
        <fullName evidence="1">Uncharacterized protein</fullName>
    </submittedName>
</protein>
<sequence>MTAATLPPSLRVLSRRRDRAHGPRLAAAAALLAAAATFSLTMSGGVTPLPTATPTLSIVSQTVTTDLLVGDEQ</sequence>
<dbReference type="EMBL" id="BAAAGX010000018">
    <property type="protein sequence ID" value="GAA0256238.1"/>
    <property type="molecule type" value="Genomic_DNA"/>
</dbReference>
<gene>
    <name evidence="1" type="ORF">GCM10009539_46830</name>
</gene>
<dbReference type="RefSeq" id="WP_344651043.1">
    <property type="nucleotide sequence ID" value="NZ_BAAAGX010000018.1"/>
</dbReference>